<dbReference type="InterPro" id="IPR011527">
    <property type="entry name" value="ABC1_TM_dom"/>
</dbReference>
<organism evidence="8 9">
    <name type="scientific">Amycolatopsis saalfeldensis</name>
    <dbReference type="NCBI Taxonomy" id="394193"/>
    <lineage>
        <taxon>Bacteria</taxon>
        <taxon>Bacillati</taxon>
        <taxon>Actinomycetota</taxon>
        <taxon>Actinomycetes</taxon>
        <taxon>Pseudonocardiales</taxon>
        <taxon>Pseudonocardiaceae</taxon>
        <taxon>Amycolatopsis</taxon>
    </lineage>
</organism>
<evidence type="ECO:0000313" key="9">
    <source>
        <dbReference type="Proteomes" id="UP000198582"/>
    </source>
</evidence>
<feature type="transmembrane region" description="Helical" evidence="5">
    <location>
        <begin position="174"/>
        <end position="194"/>
    </location>
</feature>
<feature type="transmembrane region" description="Helical" evidence="5">
    <location>
        <begin position="35"/>
        <end position="58"/>
    </location>
</feature>
<dbReference type="SUPFAM" id="SSF90123">
    <property type="entry name" value="ABC transporter transmembrane region"/>
    <property type="match status" value="1"/>
</dbReference>
<keyword evidence="3 5" id="KW-1133">Transmembrane helix</keyword>
<feature type="transmembrane region" description="Helical" evidence="5">
    <location>
        <begin position="150"/>
        <end position="168"/>
    </location>
</feature>
<name>A0A1H8YJP1_9PSEU</name>
<dbReference type="GO" id="GO:0005886">
    <property type="term" value="C:plasma membrane"/>
    <property type="evidence" value="ECO:0007669"/>
    <property type="project" value="UniProtKB-SubCell"/>
</dbReference>
<feature type="domain" description="ABC transmembrane type-1" evidence="7">
    <location>
        <begin position="38"/>
        <end position="318"/>
    </location>
</feature>
<evidence type="ECO:0000256" key="4">
    <source>
        <dbReference type="ARBA" id="ARBA00023136"/>
    </source>
</evidence>
<dbReference type="InterPro" id="IPR003439">
    <property type="entry name" value="ABC_transporter-like_ATP-bd"/>
</dbReference>
<dbReference type="PANTHER" id="PTHR43394:SF1">
    <property type="entry name" value="ATP-BINDING CASSETTE SUB-FAMILY B MEMBER 10, MITOCHONDRIAL"/>
    <property type="match status" value="1"/>
</dbReference>
<keyword evidence="2 5" id="KW-0812">Transmembrane</keyword>
<dbReference type="SUPFAM" id="SSF52540">
    <property type="entry name" value="P-loop containing nucleoside triphosphate hydrolases"/>
    <property type="match status" value="1"/>
</dbReference>
<dbReference type="PROSITE" id="PS50893">
    <property type="entry name" value="ABC_TRANSPORTER_2"/>
    <property type="match status" value="1"/>
</dbReference>
<keyword evidence="4 5" id="KW-0472">Membrane</keyword>
<dbReference type="GO" id="GO:0005524">
    <property type="term" value="F:ATP binding"/>
    <property type="evidence" value="ECO:0007669"/>
    <property type="project" value="InterPro"/>
</dbReference>
<dbReference type="PROSITE" id="PS00211">
    <property type="entry name" value="ABC_TRANSPORTER_1"/>
    <property type="match status" value="1"/>
</dbReference>
<dbReference type="Pfam" id="PF00005">
    <property type="entry name" value="ABC_tran"/>
    <property type="match status" value="1"/>
</dbReference>
<evidence type="ECO:0000256" key="1">
    <source>
        <dbReference type="ARBA" id="ARBA00004651"/>
    </source>
</evidence>
<sequence>MAIVLSATYPFPTPRLPDRPTAGRLLLAMLRTRPWLVVTAAVTGALWSLPSALLPLVIGRGVDAIAAGDTGALWRWALVAAGLGVVQAGFGTWLHFVSYGLWLHGAGTTQRLVTSHTTRLGAVLREATTTGNVVAVTSSDINWIGNTFEVIGRTVGSIVAFVVIGIAMLSSSPLLGIVALVGVPLAVLGIGPLLRPLQKRKAVQRENLSEVNALGADIVSGLRILRGVGGERRFLKRFRVASQLVRRSGVEVGRSEAWLAAAAILLPGLVTIAITWLGARLALDGTIGVGELVAFYGVSAFLVVPVDTATEAVGALSSGTVSARKICALLSLRPKLAESASPVPLPEGQLDLVDTESGIRVAPGRLTVVDLGAEAEAIAERMARFADAAEGERVLVGGVPADQVALAELRARVVFAHNQDIWFSGVLRDQLTPARPSDVGVTEALYAADADDIVEALPKGVDEVIGERGREVSGGQRQRLSLARALAVDADVLLLDEPTSAVDAHTEARITKRVAQLRRGRTTVVFSQSPLWIHVADDVVSAKAVTV</sequence>
<dbReference type="InterPro" id="IPR036640">
    <property type="entry name" value="ABC1_TM_sf"/>
</dbReference>
<dbReference type="Proteomes" id="UP000198582">
    <property type="component" value="Unassembled WGS sequence"/>
</dbReference>
<keyword evidence="9" id="KW-1185">Reference proteome</keyword>
<reference evidence="9" key="1">
    <citation type="submission" date="2016-10" db="EMBL/GenBank/DDBJ databases">
        <authorList>
            <person name="Varghese N."/>
            <person name="Submissions S."/>
        </authorList>
    </citation>
    <scope>NUCLEOTIDE SEQUENCE [LARGE SCALE GENOMIC DNA]</scope>
    <source>
        <strain evidence="9">DSM 44993</strain>
    </source>
</reference>
<feature type="domain" description="ABC transporter" evidence="6">
    <location>
        <begin position="332"/>
        <end position="547"/>
    </location>
</feature>
<evidence type="ECO:0000256" key="5">
    <source>
        <dbReference type="SAM" id="Phobius"/>
    </source>
</evidence>
<evidence type="ECO:0000259" key="7">
    <source>
        <dbReference type="PROSITE" id="PS50929"/>
    </source>
</evidence>
<dbReference type="InterPro" id="IPR039421">
    <property type="entry name" value="Type_1_exporter"/>
</dbReference>
<feature type="transmembrane region" description="Helical" evidence="5">
    <location>
        <begin position="78"/>
        <end position="102"/>
    </location>
</feature>
<dbReference type="Gene3D" id="1.20.1560.10">
    <property type="entry name" value="ABC transporter type 1, transmembrane domain"/>
    <property type="match status" value="1"/>
</dbReference>
<dbReference type="InterPro" id="IPR017871">
    <property type="entry name" value="ABC_transporter-like_CS"/>
</dbReference>
<evidence type="ECO:0000313" key="8">
    <source>
        <dbReference type="EMBL" id="SEP52272.1"/>
    </source>
</evidence>
<dbReference type="InterPro" id="IPR027417">
    <property type="entry name" value="P-loop_NTPase"/>
</dbReference>
<dbReference type="PROSITE" id="PS50929">
    <property type="entry name" value="ABC_TM1F"/>
    <property type="match status" value="1"/>
</dbReference>
<dbReference type="AlphaFoldDB" id="A0A1H8YJP1"/>
<dbReference type="Gene3D" id="3.40.50.300">
    <property type="entry name" value="P-loop containing nucleotide triphosphate hydrolases"/>
    <property type="match status" value="1"/>
</dbReference>
<protein>
    <submittedName>
        <fullName evidence="8">ABC-type multidrug transport system, ATPase and permease component</fullName>
    </submittedName>
</protein>
<dbReference type="GO" id="GO:0016887">
    <property type="term" value="F:ATP hydrolysis activity"/>
    <property type="evidence" value="ECO:0007669"/>
    <property type="project" value="InterPro"/>
</dbReference>
<dbReference type="PANTHER" id="PTHR43394">
    <property type="entry name" value="ATP-DEPENDENT PERMEASE MDL1, MITOCHONDRIAL"/>
    <property type="match status" value="1"/>
</dbReference>
<evidence type="ECO:0000256" key="3">
    <source>
        <dbReference type="ARBA" id="ARBA00022989"/>
    </source>
</evidence>
<comment type="subcellular location">
    <subcellularLocation>
        <location evidence="1">Cell membrane</location>
        <topology evidence="1">Multi-pass membrane protein</topology>
    </subcellularLocation>
</comment>
<proteinExistence type="predicted"/>
<gene>
    <name evidence="8" type="ORF">SAMN04489732_119154</name>
</gene>
<feature type="transmembrane region" description="Helical" evidence="5">
    <location>
        <begin position="257"/>
        <end position="279"/>
    </location>
</feature>
<dbReference type="EMBL" id="FOEF01000019">
    <property type="protein sequence ID" value="SEP52272.1"/>
    <property type="molecule type" value="Genomic_DNA"/>
</dbReference>
<dbReference type="STRING" id="394193.SAMN04489732_119154"/>
<accession>A0A1H8YJP1</accession>
<dbReference type="Pfam" id="PF00664">
    <property type="entry name" value="ABC_membrane"/>
    <property type="match status" value="1"/>
</dbReference>
<evidence type="ECO:0000259" key="6">
    <source>
        <dbReference type="PROSITE" id="PS50893"/>
    </source>
</evidence>
<dbReference type="GO" id="GO:0015421">
    <property type="term" value="F:ABC-type oligopeptide transporter activity"/>
    <property type="evidence" value="ECO:0007669"/>
    <property type="project" value="TreeGrafter"/>
</dbReference>
<evidence type="ECO:0000256" key="2">
    <source>
        <dbReference type="ARBA" id="ARBA00022692"/>
    </source>
</evidence>